<proteinExistence type="predicted"/>
<dbReference type="PROSITE" id="PS51257">
    <property type="entry name" value="PROKAR_LIPOPROTEIN"/>
    <property type="match status" value="1"/>
</dbReference>
<dbReference type="Proteomes" id="UP000036520">
    <property type="component" value="Chromosome"/>
</dbReference>
<keyword evidence="2" id="KW-1185">Reference proteome</keyword>
<dbReference type="EMBL" id="CP012040">
    <property type="protein sequence ID" value="AKP53401.1"/>
    <property type="molecule type" value="Genomic_DNA"/>
</dbReference>
<dbReference type="STRING" id="320787.CA2015_4043"/>
<reference evidence="1 2" key="1">
    <citation type="submission" date="2015-07" db="EMBL/GenBank/DDBJ databases">
        <authorList>
            <person name="Kim K.M."/>
        </authorList>
    </citation>
    <scope>NUCLEOTIDE SEQUENCE [LARGE SCALE GENOMIC DNA]</scope>
    <source>
        <strain evidence="1 2">KCTC 12363</strain>
    </source>
</reference>
<name>A0A0H4PFY7_9BACT</name>
<accession>A0A0H4PFY7</accession>
<gene>
    <name evidence="1" type="ORF">CA2015_4043</name>
</gene>
<evidence type="ECO:0000313" key="2">
    <source>
        <dbReference type="Proteomes" id="UP000036520"/>
    </source>
</evidence>
<evidence type="ECO:0008006" key="3">
    <source>
        <dbReference type="Google" id="ProtNLM"/>
    </source>
</evidence>
<organism evidence="1 2">
    <name type="scientific">Cyclobacterium amurskyense</name>
    <dbReference type="NCBI Taxonomy" id="320787"/>
    <lineage>
        <taxon>Bacteria</taxon>
        <taxon>Pseudomonadati</taxon>
        <taxon>Bacteroidota</taxon>
        <taxon>Cytophagia</taxon>
        <taxon>Cytophagales</taxon>
        <taxon>Cyclobacteriaceae</taxon>
        <taxon>Cyclobacterium</taxon>
    </lineage>
</organism>
<evidence type="ECO:0000313" key="1">
    <source>
        <dbReference type="EMBL" id="AKP53401.1"/>
    </source>
</evidence>
<dbReference type="OrthoDB" id="978727at2"/>
<dbReference type="AlphaFoldDB" id="A0A0H4PFY7"/>
<dbReference type="PATRIC" id="fig|320787.5.peg.4429"/>
<dbReference type="KEGG" id="camu:CA2015_4043"/>
<protein>
    <recommendedName>
        <fullName evidence="3">Lipoprotein</fullName>
    </recommendedName>
</protein>
<dbReference type="RefSeq" id="WP_048643514.1">
    <property type="nucleotide sequence ID" value="NZ_CP012040.1"/>
</dbReference>
<sequence>MLFRYFQLSVLLSIGLVSCNSTENQSKALKEMEFVKVDSLVFDELQILNVLDYHREQEVYLMVTKGVEGRYFIINSQGEVLAEELLSEGPNAFGMVLHRAGFVGDEIMFVSDQEIFIYDLDLQQLRKFPFEQHTMVRMIHTPLDNFHQFSINNVAYGIANLSDRRLDKFPMDYFDTLNYFHLVNPMDGTVIKGGKIDESSIFKQNYFYPGKHKPIYFSDLNSKVMSLILPADSILFQYDQNLNLVNKIKLEREEPDQLAKVPMEMADRKEFGAIGLDFALGGGFTHIVGQGAAFIVEYKAGLAPEDNIETGDYKERMALMETRKVFYYPIEDGILIGLPVLWDKPGNLKLGLGNNRYLHYADQADIHEEEKEYQCYYIYELRPIEED</sequence>